<evidence type="ECO:0000313" key="4">
    <source>
        <dbReference type="Proteomes" id="UP000001568"/>
    </source>
</evidence>
<evidence type="ECO:0000313" key="3">
    <source>
        <dbReference type="EMBL" id="ABO95904.1"/>
    </source>
</evidence>
<dbReference type="SMART" id="SM00053">
    <property type="entry name" value="DYNc"/>
    <property type="match status" value="1"/>
</dbReference>
<gene>
    <name evidence="3" type="ORF">OSTLU_31402</name>
</gene>
<dbReference type="AlphaFoldDB" id="A4RWN8"/>
<sequence>MSPPGSSARHSPAASGASAERWLQKAFGEASVNVVDRASARREEARESSYGGARYERETERRAAPGTAAKPAYWAHGQAVDSSQDDGRASPKRFFNKANERLYEAYSQLHTMAQEFDKPFDSPAILVVGHQTDGKSALVEALMGFQFNHVGGGTKTRRPIAINMKYNPSAVEPRCFLMKDDNLGREDELSLPELQAHIEGENRRLENENGFWAKDIVVKIEYKYCPNLTIIDTPGLISAAPGRKFSGLQQSARLVEDLVKQKMHQRDYIILCLEDSSDWSNATTRRLVLEADPELRRTVVVSTKFDTRIPQFSHSQDVEMFLHPPARLLEPTVLGGGPFFSSVPSGRVGLARDSKYRSNDHYREAVLEREQHDIAELERRLDRHLSSHERGRIGVSQLRFFLERLLQQRYLENVPTIVPVLEREHRIATSKLSETVQELADLNQDHLKEKGRAFYQHFLEKIPEIVRGTLAAPPRIFGESLAHEHIRGGAFVNADGRPCMPQQPVPNADMRLFGGAQYHRALEEFRLIVNAVECPPVSREDIVNSCGVDEIHNGVNYTRTACVIAIARARETFEPFVHQLGFRLSHIARRTLPVAMYLLQKEGRILNGHEVFLKKIGGTFARFVDDRVKECQEKCHEDLKSTTQFVTWSLHSGNKAGLRNVLAPHEGEHDAKDEKRRSGGELVMSDKELKNCKLTDLVENTLWNRTMKSVTVDIVDMLVRQIFSGIRAHIVQSVELKFNCFFLMPLLNDFNSFLRNEMEDAFEISLDSVFDVKSVRSALESRRHKLESELEQMEHIQSKFASIHSQLEASSGNSPATQAAAKAAVGGTTFHSAAAREMAAQDEILRASHDLSEGIAEAKAQFAQYSPNPMRGSKAYEPSPRRSSAGRSRDRAPLSPMFHN</sequence>
<reference evidence="3 4" key="1">
    <citation type="journal article" date="2007" name="Proc. Natl. Acad. Sci. U.S.A.">
        <title>The tiny eukaryote Ostreococcus provides genomic insights into the paradox of plankton speciation.</title>
        <authorList>
            <person name="Palenik B."/>
            <person name="Grimwood J."/>
            <person name="Aerts A."/>
            <person name="Rouze P."/>
            <person name="Salamov A."/>
            <person name="Putnam N."/>
            <person name="Dupont C."/>
            <person name="Jorgensen R."/>
            <person name="Derelle E."/>
            <person name="Rombauts S."/>
            <person name="Zhou K."/>
            <person name="Otillar R."/>
            <person name="Merchant S.S."/>
            <person name="Podell S."/>
            <person name="Gaasterland T."/>
            <person name="Napoli C."/>
            <person name="Gendler K."/>
            <person name="Manuell A."/>
            <person name="Tai V."/>
            <person name="Vallon O."/>
            <person name="Piganeau G."/>
            <person name="Jancek S."/>
            <person name="Heijde M."/>
            <person name="Jabbari K."/>
            <person name="Bowler C."/>
            <person name="Lohr M."/>
            <person name="Robbens S."/>
            <person name="Werner G."/>
            <person name="Dubchak I."/>
            <person name="Pazour G.J."/>
            <person name="Ren Q."/>
            <person name="Paulsen I."/>
            <person name="Delwiche C."/>
            <person name="Schmutz J."/>
            <person name="Rokhsar D."/>
            <person name="Van de Peer Y."/>
            <person name="Moreau H."/>
            <person name="Grigoriev I.V."/>
        </authorList>
    </citation>
    <scope>NUCLEOTIDE SEQUENCE [LARGE SCALE GENOMIC DNA]</scope>
    <source>
        <strain evidence="3 4">CCE9901</strain>
    </source>
</reference>
<dbReference type="GO" id="GO:0010020">
    <property type="term" value="P:chloroplast fission"/>
    <property type="evidence" value="ECO:0007669"/>
    <property type="project" value="EnsemblPlants"/>
</dbReference>
<keyword evidence="4" id="KW-1185">Reference proteome</keyword>
<dbReference type="SUPFAM" id="SSF52540">
    <property type="entry name" value="P-loop containing nucleoside triphosphate hydrolases"/>
    <property type="match status" value="1"/>
</dbReference>
<dbReference type="PROSITE" id="PS51718">
    <property type="entry name" value="G_DYNAMIN_2"/>
    <property type="match status" value="1"/>
</dbReference>
<proteinExistence type="predicted"/>
<dbReference type="InterPro" id="IPR001401">
    <property type="entry name" value="Dynamin_GTPase"/>
</dbReference>
<dbReference type="Gramene" id="ABO95904">
    <property type="protein sequence ID" value="ABO95904"/>
    <property type="gene ID" value="OSTLU_31402"/>
</dbReference>
<dbReference type="Pfam" id="PF00350">
    <property type="entry name" value="Dynamin_N"/>
    <property type="match status" value="1"/>
</dbReference>
<dbReference type="GO" id="GO:0005525">
    <property type="term" value="F:GTP binding"/>
    <property type="evidence" value="ECO:0007669"/>
    <property type="project" value="InterPro"/>
</dbReference>
<dbReference type="OrthoDB" id="5061070at2759"/>
<feature type="compositionally biased region" description="Basic and acidic residues" evidence="1">
    <location>
        <begin position="38"/>
        <end position="47"/>
    </location>
</feature>
<dbReference type="KEGG" id="olu:OSTLU_31402"/>
<dbReference type="OMA" id="IAINMKY"/>
<dbReference type="RefSeq" id="XP_001417611.1">
    <property type="nucleotide sequence ID" value="XM_001417574.1"/>
</dbReference>
<feature type="compositionally biased region" description="Basic and acidic residues" evidence="1">
    <location>
        <begin position="54"/>
        <end position="63"/>
    </location>
</feature>
<feature type="region of interest" description="Disordered" evidence="1">
    <location>
        <begin position="1"/>
        <end position="20"/>
    </location>
</feature>
<dbReference type="InterPro" id="IPR027417">
    <property type="entry name" value="P-loop_NTPase"/>
</dbReference>
<dbReference type="PANTHER" id="PTHR11566:SF78">
    <property type="entry name" value="DYNAMIN-LIKE PROTEIN ARC5"/>
    <property type="match status" value="1"/>
</dbReference>
<dbReference type="STRING" id="436017.A4RWN8"/>
<accession>A4RWN8</accession>
<dbReference type="EMBL" id="CP000584">
    <property type="protein sequence ID" value="ABO95904.1"/>
    <property type="molecule type" value="Genomic_DNA"/>
</dbReference>
<dbReference type="FunFam" id="3.40.50.300:FF:001281">
    <property type="entry name" value="Dynamin-like protein ARC5"/>
    <property type="match status" value="1"/>
</dbReference>
<dbReference type="GO" id="GO:0016559">
    <property type="term" value="P:peroxisome fission"/>
    <property type="evidence" value="ECO:0007669"/>
    <property type="project" value="EnsemblPlants"/>
</dbReference>
<dbReference type="GO" id="GO:0003924">
    <property type="term" value="F:GTPase activity"/>
    <property type="evidence" value="ECO:0007669"/>
    <property type="project" value="EnsemblPlants"/>
</dbReference>
<dbReference type="HOGENOM" id="CLU_011416_0_0_1"/>
<dbReference type="GeneID" id="5001272"/>
<dbReference type="PRINTS" id="PR00195">
    <property type="entry name" value="DYNAMIN"/>
</dbReference>
<feature type="region of interest" description="Disordered" evidence="1">
    <location>
        <begin position="33"/>
        <end position="72"/>
    </location>
</feature>
<feature type="region of interest" description="Disordered" evidence="1">
    <location>
        <begin position="862"/>
        <end position="900"/>
    </location>
</feature>
<dbReference type="PANTHER" id="PTHR11566">
    <property type="entry name" value="DYNAMIN"/>
    <property type="match status" value="1"/>
</dbReference>
<protein>
    <recommendedName>
        <fullName evidence="2">Dynamin-type G domain-containing protein</fullName>
    </recommendedName>
</protein>
<dbReference type="Proteomes" id="UP000001568">
    <property type="component" value="Chromosome 4"/>
</dbReference>
<evidence type="ECO:0000256" key="1">
    <source>
        <dbReference type="SAM" id="MobiDB-lite"/>
    </source>
</evidence>
<dbReference type="InterPro" id="IPR022812">
    <property type="entry name" value="Dynamin"/>
</dbReference>
<dbReference type="GO" id="GO:0005874">
    <property type="term" value="C:microtubule"/>
    <property type="evidence" value="ECO:0007669"/>
    <property type="project" value="TreeGrafter"/>
</dbReference>
<name>A4RWN8_OSTLU</name>
<organism evidence="3 4">
    <name type="scientific">Ostreococcus lucimarinus (strain CCE9901)</name>
    <dbReference type="NCBI Taxonomy" id="436017"/>
    <lineage>
        <taxon>Eukaryota</taxon>
        <taxon>Viridiplantae</taxon>
        <taxon>Chlorophyta</taxon>
        <taxon>Mamiellophyceae</taxon>
        <taxon>Mamiellales</taxon>
        <taxon>Bathycoccaceae</taxon>
        <taxon>Ostreococcus</taxon>
    </lineage>
</organism>
<dbReference type="GO" id="GO:0007623">
    <property type="term" value="P:circadian rhythm"/>
    <property type="evidence" value="ECO:0007669"/>
    <property type="project" value="EnsemblPlants"/>
</dbReference>
<dbReference type="GO" id="GO:0042802">
    <property type="term" value="F:identical protein binding"/>
    <property type="evidence" value="ECO:0007669"/>
    <property type="project" value="EnsemblPlants"/>
</dbReference>
<dbReference type="InterPro" id="IPR045063">
    <property type="entry name" value="Dynamin_N"/>
</dbReference>
<dbReference type="CDD" id="cd08771">
    <property type="entry name" value="DLP_1"/>
    <property type="match status" value="1"/>
</dbReference>
<dbReference type="GO" id="GO:0005829">
    <property type="term" value="C:cytosol"/>
    <property type="evidence" value="ECO:0007669"/>
    <property type="project" value="EnsemblPlants"/>
</dbReference>
<dbReference type="eggNOG" id="KOG0446">
    <property type="taxonomic scope" value="Eukaryota"/>
</dbReference>
<feature type="domain" description="Dynamin-type G" evidence="2">
    <location>
        <begin position="119"/>
        <end position="415"/>
    </location>
</feature>
<dbReference type="GO" id="GO:0009707">
    <property type="term" value="C:chloroplast outer membrane"/>
    <property type="evidence" value="ECO:0007669"/>
    <property type="project" value="EnsemblPlants"/>
</dbReference>
<dbReference type="GO" id="GO:0005777">
    <property type="term" value="C:peroxisome"/>
    <property type="evidence" value="ECO:0007669"/>
    <property type="project" value="EnsemblPlants"/>
</dbReference>
<dbReference type="GO" id="GO:0008017">
    <property type="term" value="F:microtubule binding"/>
    <property type="evidence" value="ECO:0007669"/>
    <property type="project" value="TreeGrafter"/>
</dbReference>
<dbReference type="Gene3D" id="3.40.50.300">
    <property type="entry name" value="P-loop containing nucleotide triphosphate hydrolases"/>
    <property type="match status" value="1"/>
</dbReference>
<evidence type="ECO:0000259" key="2">
    <source>
        <dbReference type="PROSITE" id="PS51718"/>
    </source>
</evidence>
<dbReference type="GO" id="GO:0009739">
    <property type="term" value="P:response to gibberellin"/>
    <property type="evidence" value="ECO:0007669"/>
    <property type="project" value="EnsemblPlants"/>
</dbReference>
<dbReference type="InterPro" id="IPR030381">
    <property type="entry name" value="G_DYNAMIN_dom"/>
</dbReference>